<reference evidence="1" key="1">
    <citation type="submission" date="2021-01" db="EMBL/GenBank/DDBJ databases">
        <title>Whole genome shotgun sequence of Actinoplanes nipponensis NBRC 14063.</title>
        <authorList>
            <person name="Komaki H."/>
            <person name="Tamura T."/>
        </authorList>
    </citation>
    <scope>NUCLEOTIDE SEQUENCE</scope>
    <source>
        <strain evidence="1">NBRC 14063</strain>
    </source>
</reference>
<sequence>MQLGGMKMMVAGLTVAGGIAVSSGVMWQASNAAFTAQTGNSANSWDAGTVALSDDDSGTAMFAATDLRPGSTGEKCITVTYSGSLSASVRMYGSAVSGALAPYVDLVIEEGTGGGSGSCAGFTPSGTAFTGTLAAFGSTATDFASGAGSFAPSGPAEATTYHISYTVNAATPDSVQGASAAAAFTWEAAS</sequence>
<gene>
    <name evidence="1" type="ORF">Ani05nite_07340</name>
</gene>
<proteinExistence type="predicted"/>
<dbReference type="EMBL" id="BOMQ01000008">
    <property type="protein sequence ID" value="GIE47200.1"/>
    <property type="molecule type" value="Genomic_DNA"/>
</dbReference>
<evidence type="ECO:0008006" key="3">
    <source>
        <dbReference type="Google" id="ProtNLM"/>
    </source>
</evidence>
<dbReference type="RefSeq" id="WP_203764649.1">
    <property type="nucleotide sequence ID" value="NZ_BAAAYJ010000089.1"/>
</dbReference>
<protein>
    <recommendedName>
        <fullName evidence="3">SipW-cognate class signal peptide</fullName>
    </recommendedName>
</protein>
<organism evidence="1 2">
    <name type="scientific">Actinoplanes nipponensis</name>
    <dbReference type="NCBI Taxonomy" id="135950"/>
    <lineage>
        <taxon>Bacteria</taxon>
        <taxon>Bacillati</taxon>
        <taxon>Actinomycetota</taxon>
        <taxon>Actinomycetes</taxon>
        <taxon>Micromonosporales</taxon>
        <taxon>Micromonosporaceae</taxon>
        <taxon>Actinoplanes</taxon>
    </lineage>
</organism>
<dbReference type="AlphaFoldDB" id="A0A919JD55"/>
<evidence type="ECO:0000313" key="1">
    <source>
        <dbReference type="EMBL" id="GIE47200.1"/>
    </source>
</evidence>
<dbReference type="Proteomes" id="UP000647172">
    <property type="component" value="Unassembled WGS sequence"/>
</dbReference>
<accession>A0A919JD55</accession>
<comment type="caution">
    <text evidence="1">The sequence shown here is derived from an EMBL/GenBank/DDBJ whole genome shotgun (WGS) entry which is preliminary data.</text>
</comment>
<name>A0A919JD55_9ACTN</name>
<evidence type="ECO:0000313" key="2">
    <source>
        <dbReference type="Proteomes" id="UP000647172"/>
    </source>
</evidence>
<keyword evidence="2" id="KW-1185">Reference proteome</keyword>